<dbReference type="Pfam" id="PF00692">
    <property type="entry name" value="dUTPase"/>
    <property type="match status" value="1"/>
</dbReference>
<feature type="domain" description="dUTPase-like" evidence="6">
    <location>
        <begin position="27"/>
        <end position="154"/>
    </location>
</feature>
<dbReference type="EC" id="3.6.1.23" evidence="2"/>
<dbReference type="Gene3D" id="2.70.40.10">
    <property type="match status" value="1"/>
</dbReference>
<comment type="caution">
    <text evidence="7">The sequence shown here is derived from an EMBL/GenBank/DDBJ whole genome shotgun (WGS) entry which is preliminary data.</text>
</comment>
<dbReference type="GO" id="GO:0046081">
    <property type="term" value="P:dUTP catabolic process"/>
    <property type="evidence" value="ECO:0007669"/>
    <property type="project" value="InterPro"/>
</dbReference>
<reference evidence="7 8" key="1">
    <citation type="submission" date="2016-10" db="EMBL/GenBank/DDBJ databases">
        <authorList>
            <person name="Varghese N."/>
            <person name="Submissions S."/>
        </authorList>
    </citation>
    <scope>NUCLEOTIDE SEQUENCE [LARGE SCALE GENOMIC DNA]</scope>
    <source>
        <strain evidence="7 8">LMG 21974</strain>
    </source>
</reference>
<name>A0A9X8QLS0_9PSED</name>
<dbReference type="GeneID" id="300268761"/>
<dbReference type="AlphaFoldDB" id="A0A9X8QLS0"/>
<evidence type="ECO:0000313" key="7">
    <source>
        <dbReference type="EMBL" id="SER37301.1"/>
    </source>
</evidence>
<keyword evidence="4" id="KW-0546">Nucleotide metabolism</keyword>
<dbReference type="GO" id="GO:0000287">
    <property type="term" value="F:magnesium ion binding"/>
    <property type="evidence" value="ECO:0007669"/>
    <property type="project" value="InterPro"/>
</dbReference>
<comment type="catalytic activity">
    <reaction evidence="5">
        <text>dUTP + H2O = dUMP + diphosphate + H(+)</text>
        <dbReference type="Rhea" id="RHEA:10248"/>
        <dbReference type="ChEBI" id="CHEBI:15377"/>
        <dbReference type="ChEBI" id="CHEBI:15378"/>
        <dbReference type="ChEBI" id="CHEBI:33019"/>
        <dbReference type="ChEBI" id="CHEBI:61555"/>
        <dbReference type="ChEBI" id="CHEBI:246422"/>
        <dbReference type="EC" id="3.6.1.23"/>
    </reaction>
</comment>
<dbReference type="NCBIfam" id="NF001862">
    <property type="entry name" value="PRK00601.1"/>
    <property type="match status" value="1"/>
</dbReference>
<dbReference type="InterPro" id="IPR008181">
    <property type="entry name" value="dUTPase"/>
</dbReference>
<keyword evidence="3" id="KW-0378">Hydrolase</keyword>
<organism evidence="7 8">
    <name type="scientific">Pseudomonas lutea</name>
    <dbReference type="NCBI Taxonomy" id="243924"/>
    <lineage>
        <taxon>Bacteria</taxon>
        <taxon>Pseudomonadati</taxon>
        <taxon>Pseudomonadota</taxon>
        <taxon>Gammaproteobacteria</taxon>
        <taxon>Pseudomonadales</taxon>
        <taxon>Pseudomonadaceae</taxon>
        <taxon>Pseudomonas</taxon>
    </lineage>
</organism>
<evidence type="ECO:0000256" key="4">
    <source>
        <dbReference type="ARBA" id="ARBA00023080"/>
    </source>
</evidence>
<protein>
    <recommendedName>
        <fullName evidence="2">dUTP diphosphatase</fullName>
        <ecNumber evidence="2">3.6.1.23</ecNumber>
    </recommendedName>
</protein>
<dbReference type="NCBIfam" id="TIGR00576">
    <property type="entry name" value="dut"/>
    <property type="match status" value="1"/>
</dbReference>
<dbReference type="SUPFAM" id="SSF51283">
    <property type="entry name" value="dUTPase-like"/>
    <property type="match status" value="1"/>
</dbReference>
<dbReference type="PANTHER" id="PTHR11241:SF0">
    <property type="entry name" value="DEOXYURIDINE 5'-TRIPHOSPHATE NUCLEOTIDOHYDROLASE"/>
    <property type="match status" value="1"/>
</dbReference>
<dbReference type="Proteomes" id="UP000183210">
    <property type="component" value="Unassembled WGS sequence"/>
</dbReference>
<gene>
    <name evidence="7" type="ORF">SAMN05216409_11890</name>
</gene>
<dbReference type="InterPro" id="IPR033704">
    <property type="entry name" value="dUTPase_trimeric"/>
</dbReference>
<evidence type="ECO:0000259" key="6">
    <source>
        <dbReference type="Pfam" id="PF00692"/>
    </source>
</evidence>
<evidence type="ECO:0000256" key="1">
    <source>
        <dbReference type="ARBA" id="ARBA00006581"/>
    </source>
</evidence>
<dbReference type="EMBL" id="FOEV01000018">
    <property type="protein sequence ID" value="SER37301.1"/>
    <property type="molecule type" value="Genomic_DNA"/>
</dbReference>
<evidence type="ECO:0000256" key="3">
    <source>
        <dbReference type="ARBA" id="ARBA00022801"/>
    </source>
</evidence>
<comment type="similarity">
    <text evidence="1">Belongs to the dUTPase family.</text>
</comment>
<dbReference type="InterPro" id="IPR029054">
    <property type="entry name" value="dUTPase-like"/>
</dbReference>
<proteinExistence type="inferred from homology"/>
<accession>A0A9X8QLS0</accession>
<sequence length="156" mass="16939">MITKARARDWREMNRFNVCRIGEHDLPVPAQETAGAAGFDLRAVQGGRIEPGQRLNIPTGFAWEFPPHLCGEIWPRSGLAHKHGIGIHAGLIDNDYQGEVIAILHNTGSEPFTFEAGDRIAQMKLAPCISGTCVEVVAFGEETARGDKGFNSTGSK</sequence>
<dbReference type="GO" id="GO:0006226">
    <property type="term" value="P:dUMP biosynthetic process"/>
    <property type="evidence" value="ECO:0007669"/>
    <property type="project" value="InterPro"/>
</dbReference>
<dbReference type="PANTHER" id="PTHR11241">
    <property type="entry name" value="DEOXYURIDINE 5'-TRIPHOSPHATE NUCLEOTIDOHYDROLASE"/>
    <property type="match status" value="1"/>
</dbReference>
<dbReference type="RefSeq" id="WP_216822629.1">
    <property type="nucleotide sequence ID" value="NZ_FOEV01000018.1"/>
</dbReference>
<evidence type="ECO:0000256" key="2">
    <source>
        <dbReference type="ARBA" id="ARBA00012379"/>
    </source>
</evidence>
<evidence type="ECO:0000313" key="8">
    <source>
        <dbReference type="Proteomes" id="UP000183210"/>
    </source>
</evidence>
<dbReference type="GO" id="GO:0004170">
    <property type="term" value="F:dUTP diphosphatase activity"/>
    <property type="evidence" value="ECO:0007669"/>
    <property type="project" value="UniProtKB-EC"/>
</dbReference>
<evidence type="ECO:0000256" key="5">
    <source>
        <dbReference type="ARBA" id="ARBA00047686"/>
    </source>
</evidence>
<dbReference type="InterPro" id="IPR036157">
    <property type="entry name" value="dUTPase-like_sf"/>
</dbReference>
<dbReference type="CDD" id="cd07557">
    <property type="entry name" value="trimeric_dUTPase"/>
    <property type="match status" value="1"/>
</dbReference>